<feature type="compositionally biased region" description="Pro residues" evidence="1">
    <location>
        <begin position="236"/>
        <end position="255"/>
    </location>
</feature>
<dbReference type="OrthoDB" id="1425703at2"/>
<evidence type="ECO:0000256" key="1">
    <source>
        <dbReference type="SAM" id="MobiDB-lite"/>
    </source>
</evidence>
<keyword evidence="3" id="KW-1185">Reference proteome</keyword>
<reference evidence="2 3" key="1">
    <citation type="submission" date="2017-11" db="EMBL/GenBank/DDBJ databases">
        <title>Genomic Encyclopedia of Archaeal and Bacterial Type Strains, Phase II (KMG-II): From Individual Species to Whole Genera.</title>
        <authorList>
            <person name="Goeker M."/>
        </authorList>
    </citation>
    <scope>NUCLEOTIDE SEQUENCE [LARGE SCALE GENOMIC DNA]</scope>
    <source>
        <strain evidence="2 3">DSM 27763</strain>
    </source>
</reference>
<gene>
    <name evidence="2" type="ORF">CLV56_3256</name>
</gene>
<protein>
    <submittedName>
        <fullName evidence="2">EcsC family protein</fullName>
    </submittedName>
</protein>
<proteinExistence type="predicted"/>
<name>A0A2M9B761_9ACTN</name>
<comment type="caution">
    <text evidence="2">The sequence shown here is derived from an EMBL/GenBank/DDBJ whole genome shotgun (WGS) entry which is preliminary data.</text>
</comment>
<sequence length="255" mass="26025">MTETIDGPDSDIVTDTRAQRASEALVAQLMKVIDEGVGPLGGARDYAESRQKTAGSVDGAIQRIVRESTVGAGGVGFATSVGGIVTTVAALPVNVSVQAVINARMVAAIAHLRGWDIQDEAVRAAILITLAGSTPNAALRGFGIKVGQGVATTAIKRIPIDVIRAINKKFGFMLLAKYGTKRSAVALVRFVPIAGGVVGGTFDAAFARTVAAIAKKSFPPVDDAPTVAADSADTPSSPPTPTDPDSPQPSAPVDL</sequence>
<dbReference type="Proteomes" id="UP000230842">
    <property type="component" value="Unassembled WGS sequence"/>
</dbReference>
<dbReference type="Pfam" id="PF12787">
    <property type="entry name" value="EcsC"/>
    <property type="match status" value="1"/>
</dbReference>
<dbReference type="AlphaFoldDB" id="A0A2M9B761"/>
<evidence type="ECO:0000313" key="3">
    <source>
        <dbReference type="Proteomes" id="UP000230842"/>
    </source>
</evidence>
<accession>A0A2M9B761</accession>
<dbReference type="EMBL" id="PGEZ01000002">
    <property type="protein sequence ID" value="PJJ53762.1"/>
    <property type="molecule type" value="Genomic_DNA"/>
</dbReference>
<feature type="region of interest" description="Disordered" evidence="1">
    <location>
        <begin position="219"/>
        <end position="255"/>
    </location>
</feature>
<evidence type="ECO:0000313" key="2">
    <source>
        <dbReference type="EMBL" id="PJJ53762.1"/>
    </source>
</evidence>
<dbReference type="RefSeq" id="WP_100415278.1">
    <property type="nucleotide sequence ID" value="NZ_PGEZ01000002.1"/>
</dbReference>
<dbReference type="InterPro" id="IPR024787">
    <property type="entry name" value="EcsC"/>
</dbReference>
<organism evidence="2 3">
    <name type="scientific">Mumia flava</name>
    <dbReference type="NCBI Taxonomy" id="1348852"/>
    <lineage>
        <taxon>Bacteria</taxon>
        <taxon>Bacillati</taxon>
        <taxon>Actinomycetota</taxon>
        <taxon>Actinomycetes</taxon>
        <taxon>Propionibacteriales</taxon>
        <taxon>Nocardioidaceae</taxon>
        <taxon>Mumia</taxon>
    </lineage>
</organism>